<dbReference type="Pfam" id="PF00989">
    <property type="entry name" value="PAS"/>
    <property type="match status" value="1"/>
</dbReference>
<evidence type="ECO:0000313" key="2">
    <source>
        <dbReference type="EMBL" id="ARQ98296.1"/>
    </source>
</evidence>
<sequence>MNSNTLYNHQKDIGDEAFITTKTDLKGRITYANSYFLNIVNAKNSDLIGKNHNIVRHPDMPKYVFKLLWDRIKNKQEIFAFVKNITFDGGYYWVFANVTSSLDESGNIIGYYSVRRKANPQAVEKIIPIYQKMLELEKFGGIEASQKYIADLLATHNTTYDRFVNELQRAKG</sequence>
<dbReference type="Proteomes" id="UP000202031">
    <property type="component" value="Chromosome"/>
</dbReference>
<dbReference type="RefSeq" id="WP_096013716.1">
    <property type="nucleotide sequence ID" value="NZ_CP015578.1"/>
</dbReference>
<dbReference type="CDD" id="cd00130">
    <property type="entry name" value="PAS"/>
    <property type="match status" value="1"/>
</dbReference>
<proteinExistence type="predicted"/>
<protein>
    <submittedName>
        <fullName evidence="2">PAS sensor-containing signal-transduction protein</fullName>
    </submittedName>
</protein>
<dbReference type="EMBL" id="CP015578">
    <property type="protein sequence ID" value="ARQ98296.1"/>
    <property type="molecule type" value="Genomic_DNA"/>
</dbReference>
<dbReference type="SUPFAM" id="SSF55785">
    <property type="entry name" value="PYP-like sensor domain (PAS domain)"/>
    <property type="match status" value="1"/>
</dbReference>
<dbReference type="InterPro" id="IPR000014">
    <property type="entry name" value="PAS"/>
</dbReference>
<dbReference type="InterPro" id="IPR035965">
    <property type="entry name" value="PAS-like_dom_sf"/>
</dbReference>
<dbReference type="Gene3D" id="3.30.450.20">
    <property type="entry name" value="PAS domain"/>
    <property type="match status" value="1"/>
</dbReference>
<dbReference type="GeneID" id="46922050"/>
<dbReference type="KEGG" id="clx:CLAN_1588"/>
<organism evidence="2 3">
    <name type="scientific">Campylobacter lanienae NCTC 13004</name>
    <dbReference type="NCBI Taxonomy" id="1031753"/>
    <lineage>
        <taxon>Bacteria</taxon>
        <taxon>Pseudomonadati</taxon>
        <taxon>Campylobacterota</taxon>
        <taxon>Epsilonproteobacteria</taxon>
        <taxon>Campylobacterales</taxon>
        <taxon>Campylobacteraceae</taxon>
        <taxon>Campylobacter</taxon>
    </lineage>
</organism>
<dbReference type="NCBIfam" id="TIGR00229">
    <property type="entry name" value="sensory_box"/>
    <property type="match status" value="1"/>
</dbReference>
<dbReference type="GO" id="GO:0006355">
    <property type="term" value="P:regulation of DNA-templated transcription"/>
    <property type="evidence" value="ECO:0007669"/>
    <property type="project" value="InterPro"/>
</dbReference>
<name>A0A1X9SPV8_9BACT</name>
<reference evidence="3" key="1">
    <citation type="journal article" date="2017" name="Genome Biol. Evol.">
        <title>Comparative Genomic Analysis Identifies a Campylobacter Clade Deficient in Selenium Metabolism.</title>
        <authorList>
            <person name="Miller W.G."/>
            <person name="Yee E."/>
            <person name="Lopes B.S."/>
            <person name="Chapman M.H."/>
            <person name="Huynh S."/>
            <person name="Bono J.L."/>
            <person name="Parker C.T."/>
            <person name="Strachan N.J.C."/>
            <person name="Forbes K.J."/>
        </authorList>
    </citation>
    <scope>NUCLEOTIDE SEQUENCE [LARGE SCALE GENOMIC DNA]</scope>
    <source>
        <strain evidence="3">NCTC 13004</strain>
    </source>
</reference>
<evidence type="ECO:0000259" key="1">
    <source>
        <dbReference type="Pfam" id="PF00989"/>
    </source>
</evidence>
<evidence type="ECO:0000313" key="3">
    <source>
        <dbReference type="Proteomes" id="UP000202031"/>
    </source>
</evidence>
<feature type="domain" description="PAS fold" evidence="1">
    <location>
        <begin position="23"/>
        <end position="111"/>
    </location>
</feature>
<accession>A0A1X9SPV8</accession>
<dbReference type="InterPro" id="IPR013767">
    <property type="entry name" value="PAS_fold"/>
</dbReference>
<gene>
    <name evidence="2" type="ORF">CLAN_1588</name>
</gene>
<dbReference type="AlphaFoldDB" id="A0A1X9SPV8"/>